<keyword evidence="4" id="KW-1185">Reference proteome</keyword>
<feature type="transmembrane region" description="Helical" evidence="1">
    <location>
        <begin position="98"/>
        <end position="120"/>
    </location>
</feature>
<feature type="domain" description="DUF1206" evidence="2">
    <location>
        <begin position="187"/>
        <end position="256"/>
    </location>
</feature>
<sequence>MPAKKAPAWVVPVMRAGYAARGAVYVIVGGLALSAAVYGGQARGTTGALVTLRGQPWGAALLWVIAIGLIAYMVWRLIDAAMDLECKGSDAKGLAARAGQAVTGVIHGAIGVSVAASAMGGGGGGDGTQTATQKLMAVPWGPYFVMAAGLVTIGAGIYYAHKGIAEKYKADIRVTPLARKLDPAMKAGLLAEGIVIGIIGALIFYAGLTHDSGQAGGVGAALGEIRSAPYGGILMGVIAAGLVGFGVENFVEAAYRIIPRRSGPDVMTLARRAKLEAEGKLREAAA</sequence>
<dbReference type="RefSeq" id="WP_111550474.1">
    <property type="nucleotide sequence ID" value="NZ_LIGK01000014.1"/>
</dbReference>
<feature type="transmembrane region" description="Helical" evidence="1">
    <location>
        <begin position="140"/>
        <end position="160"/>
    </location>
</feature>
<keyword evidence="1" id="KW-0472">Membrane</keyword>
<reference evidence="3 4" key="1">
    <citation type="submission" date="2018-06" db="EMBL/GenBank/DDBJ databases">
        <title>Genomic Encyclopedia of Archaeal and Bacterial Type Strains, Phase II (KMG-II): from individual species to whole genera.</title>
        <authorList>
            <person name="Goeker M."/>
        </authorList>
    </citation>
    <scope>NUCLEOTIDE SEQUENCE [LARGE SCALE GENOMIC DNA]</scope>
    <source>
        <strain evidence="3 4">DSM 22011</strain>
    </source>
</reference>
<feature type="domain" description="DUF1206" evidence="2">
    <location>
        <begin position="98"/>
        <end position="164"/>
    </location>
</feature>
<protein>
    <submittedName>
        <fullName evidence="3">Uncharacterized protein DUF1206</fullName>
    </submittedName>
</protein>
<evidence type="ECO:0000313" key="4">
    <source>
        <dbReference type="Proteomes" id="UP000249165"/>
    </source>
</evidence>
<dbReference type="InterPro" id="IPR009597">
    <property type="entry name" value="DUF1206"/>
</dbReference>
<feature type="transmembrane region" description="Helical" evidence="1">
    <location>
        <begin position="22"/>
        <end position="40"/>
    </location>
</feature>
<dbReference type="OrthoDB" id="5702018at2"/>
<keyword evidence="1" id="KW-1133">Transmembrane helix</keyword>
<gene>
    <name evidence="3" type="ORF">ATI53_102031</name>
</gene>
<dbReference type="AlphaFoldDB" id="A0A327Y9N2"/>
<dbReference type="EMBL" id="QLMG01000020">
    <property type="protein sequence ID" value="RAK16495.1"/>
    <property type="molecule type" value="Genomic_DNA"/>
</dbReference>
<proteinExistence type="predicted"/>
<evidence type="ECO:0000259" key="2">
    <source>
        <dbReference type="Pfam" id="PF06724"/>
    </source>
</evidence>
<feature type="domain" description="DUF1206" evidence="2">
    <location>
        <begin position="16"/>
        <end position="82"/>
    </location>
</feature>
<accession>A0A327Y9N2</accession>
<keyword evidence="1" id="KW-0812">Transmembrane</keyword>
<organism evidence="3 4">
    <name type="scientific">Salipiger aestuarii</name>
    <dbReference type="NCBI Taxonomy" id="568098"/>
    <lineage>
        <taxon>Bacteria</taxon>
        <taxon>Pseudomonadati</taxon>
        <taxon>Pseudomonadota</taxon>
        <taxon>Alphaproteobacteria</taxon>
        <taxon>Rhodobacterales</taxon>
        <taxon>Roseobacteraceae</taxon>
        <taxon>Salipiger</taxon>
    </lineage>
</organism>
<evidence type="ECO:0000256" key="1">
    <source>
        <dbReference type="SAM" id="Phobius"/>
    </source>
</evidence>
<name>A0A327Y9N2_9RHOB</name>
<dbReference type="Proteomes" id="UP000249165">
    <property type="component" value="Unassembled WGS sequence"/>
</dbReference>
<feature type="transmembrane region" description="Helical" evidence="1">
    <location>
        <begin position="60"/>
        <end position="78"/>
    </location>
</feature>
<feature type="transmembrane region" description="Helical" evidence="1">
    <location>
        <begin position="228"/>
        <end position="251"/>
    </location>
</feature>
<comment type="caution">
    <text evidence="3">The sequence shown here is derived from an EMBL/GenBank/DDBJ whole genome shotgun (WGS) entry which is preliminary data.</text>
</comment>
<feature type="transmembrane region" description="Helical" evidence="1">
    <location>
        <begin position="189"/>
        <end position="208"/>
    </location>
</feature>
<evidence type="ECO:0000313" key="3">
    <source>
        <dbReference type="EMBL" id="RAK16495.1"/>
    </source>
</evidence>
<dbReference type="Pfam" id="PF06724">
    <property type="entry name" value="DUF1206"/>
    <property type="match status" value="3"/>
</dbReference>